<name>L8PSP9_STRVR</name>
<sequence length="33" mass="3470">MAGGFVARLVCGQELLAGQVLGVVLRRDRGWAA</sequence>
<gene>
    <name evidence="1" type="ORF">STVIR_0027</name>
</gene>
<reference evidence="1 2" key="1">
    <citation type="journal article" date="2013" name="Genome Announc.">
        <title>Draft Genome Sequence of Streptomyces viridochromogenes Strain Tu57, Producer of Avilamycin.</title>
        <authorList>
            <person name="Gruning B.A."/>
            <person name="Erxleben A."/>
            <person name="Hahnlein A."/>
            <person name="Gunther S."/>
        </authorList>
    </citation>
    <scope>NUCLEOTIDE SEQUENCE [LARGE SCALE GENOMIC DNA]</scope>
    <source>
        <strain evidence="1 2">Tue57</strain>
    </source>
</reference>
<comment type="caution">
    <text evidence="1">The sequence shown here is derived from an EMBL/GenBank/DDBJ whole genome shotgun (WGS) entry which is preliminary data.</text>
</comment>
<evidence type="ECO:0000313" key="2">
    <source>
        <dbReference type="Proteomes" id="UP000011205"/>
    </source>
</evidence>
<dbReference type="EMBL" id="AMLP01000001">
    <property type="protein sequence ID" value="ELS59033.1"/>
    <property type="molecule type" value="Genomic_DNA"/>
</dbReference>
<dbReference type="Proteomes" id="UP000011205">
    <property type="component" value="Unassembled WGS sequence"/>
</dbReference>
<evidence type="ECO:0000313" key="1">
    <source>
        <dbReference type="EMBL" id="ELS59033.1"/>
    </source>
</evidence>
<protein>
    <submittedName>
        <fullName evidence="1">Uncharacterized protein</fullName>
    </submittedName>
</protein>
<dbReference type="PATRIC" id="fig|1160705.3.peg.26"/>
<accession>L8PSP9</accession>
<organism evidence="1 2">
    <name type="scientific">Streptomyces viridochromogenes Tue57</name>
    <dbReference type="NCBI Taxonomy" id="1160705"/>
    <lineage>
        <taxon>Bacteria</taxon>
        <taxon>Bacillati</taxon>
        <taxon>Actinomycetota</taxon>
        <taxon>Actinomycetes</taxon>
        <taxon>Kitasatosporales</taxon>
        <taxon>Streptomycetaceae</taxon>
        <taxon>Streptomyces</taxon>
    </lineage>
</organism>
<dbReference type="AlphaFoldDB" id="L8PSP9"/>
<proteinExistence type="predicted"/>